<proteinExistence type="predicted"/>
<evidence type="ECO:0000259" key="2">
    <source>
        <dbReference type="PROSITE" id="PS50043"/>
    </source>
</evidence>
<dbReference type="PROSITE" id="PS50043">
    <property type="entry name" value="HTH_LUXR_2"/>
    <property type="match status" value="1"/>
</dbReference>
<dbReference type="Gene3D" id="1.10.10.10">
    <property type="entry name" value="Winged helix-like DNA-binding domain superfamily/Winged helix DNA-binding domain"/>
    <property type="match status" value="1"/>
</dbReference>
<dbReference type="InterPro" id="IPR016032">
    <property type="entry name" value="Sig_transdc_resp-reg_C-effctor"/>
</dbReference>
<feature type="domain" description="HTH luxR-type" evidence="2">
    <location>
        <begin position="243"/>
        <end position="308"/>
    </location>
</feature>
<keyword evidence="4" id="KW-1185">Reference proteome</keyword>
<reference evidence="3" key="2">
    <citation type="submission" date="2020-09" db="EMBL/GenBank/DDBJ databases">
        <authorList>
            <person name="Sun Q."/>
            <person name="Ohkuma M."/>
        </authorList>
    </citation>
    <scope>NUCLEOTIDE SEQUENCE</scope>
    <source>
        <strain evidence="3">JCM 4490</strain>
    </source>
</reference>
<dbReference type="PRINTS" id="PR00038">
    <property type="entry name" value="HTHLUXR"/>
</dbReference>
<dbReference type="Proteomes" id="UP000620224">
    <property type="component" value="Unassembled WGS sequence"/>
</dbReference>
<sequence length="315" mass="34037">MLARPEGDVAAWAEDLGLPAGEVRAALDRLSGLALIRPSSENQSGLRAVNPLLGLEALLAQQQAELAAHRQRVEASRAMVAETIAQFAQQYAPGAGSGFHFLSGVEAIREHLEILTKEVREEFLTFAPGGPQTPENMASSRPLNLRLLDRGVRMRTVYLDSIRRDAPTVAHAEWLSAHGAQVRTTPTLPNRLILIDRRTALIAADSKNTGAGAVVVDNPGTIALLHALFETVWQSARPMGASPERSPGKLTAHQAEVLRLMAQGLTDEAIAHQLGVSDRTVRRTMASLLSLLDARSRFQAGVQAVRRNYLPDAPD</sequence>
<dbReference type="InterPro" id="IPR000792">
    <property type="entry name" value="Tscrpt_reg_LuxR_C"/>
</dbReference>
<dbReference type="GO" id="GO:0003677">
    <property type="term" value="F:DNA binding"/>
    <property type="evidence" value="ECO:0007669"/>
    <property type="project" value="InterPro"/>
</dbReference>
<dbReference type="SMART" id="SM00421">
    <property type="entry name" value="HTH_LUXR"/>
    <property type="match status" value="1"/>
</dbReference>
<dbReference type="SUPFAM" id="SSF46894">
    <property type="entry name" value="C-terminal effector domain of the bipartite response regulators"/>
    <property type="match status" value="1"/>
</dbReference>
<evidence type="ECO:0000256" key="1">
    <source>
        <dbReference type="SAM" id="Coils"/>
    </source>
</evidence>
<dbReference type="PANTHER" id="PTHR34293">
    <property type="entry name" value="HTH-TYPE TRANSCRIPTIONAL REGULATOR TRMBL2"/>
    <property type="match status" value="1"/>
</dbReference>
<dbReference type="EMBL" id="BMUE01000006">
    <property type="protein sequence ID" value="GGW53301.1"/>
    <property type="molecule type" value="Genomic_DNA"/>
</dbReference>
<dbReference type="CDD" id="cd06170">
    <property type="entry name" value="LuxR_C_like"/>
    <property type="match status" value="1"/>
</dbReference>
<dbReference type="PANTHER" id="PTHR34293:SF1">
    <property type="entry name" value="HTH-TYPE TRANSCRIPTIONAL REGULATOR TRMBL2"/>
    <property type="match status" value="1"/>
</dbReference>
<dbReference type="AlphaFoldDB" id="A0A918J6X6"/>
<dbReference type="InterPro" id="IPR036388">
    <property type="entry name" value="WH-like_DNA-bd_sf"/>
</dbReference>
<dbReference type="InterPro" id="IPR051797">
    <property type="entry name" value="TrmB-like"/>
</dbReference>
<dbReference type="GO" id="GO:0006355">
    <property type="term" value="P:regulation of DNA-templated transcription"/>
    <property type="evidence" value="ECO:0007669"/>
    <property type="project" value="InterPro"/>
</dbReference>
<organism evidence="3 4">
    <name type="scientific">Streptomyces lucensis JCM 4490</name>
    <dbReference type="NCBI Taxonomy" id="1306176"/>
    <lineage>
        <taxon>Bacteria</taxon>
        <taxon>Bacillati</taxon>
        <taxon>Actinomycetota</taxon>
        <taxon>Actinomycetes</taxon>
        <taxon>Kitasatosporales</taxon>
        <taxon>Streptomycetaceae</taxon>
        <taxon>Streptomyces</taxon>
    </lineage>
</organism>
<comment type="caution">
    <text evidence="3">The sequence shown here is derived from an EMBL/GenBank/DDBJ whole genome shotgun (WGS) entry which is preliminary data.</text>
</comment>
<feature type="coiled-coil region" evidence="1">
    <location>
        <begin position="52"/>
        <end position="79"/>
    </location>
</feature>
<evidence type="ECO:0000313" key="3">
    <source>
        <dbReference type="EMBL" id="GGW53301.1"/>
    </source>
</evidence>
<gene>
    <name evidence="3" type="ORF">GCM10010503_33130</name>
</gene>
<keyword evidence="1" id="KW-0175">Coiled coil</keyword>
<accession>A0A918J6X6</accession>
<dbReference type="Pfam" id="PF00196">
    <property type="entry name" value="GerE"/>
    <property type="match status" value="1"/>
</dbReference>
<reference evidence="3" key="1">
    <citation type="journal article" date="2014" name="Int. J. Syst. Evol. Microbiol.">
        <title>Complete genome sequence of Corynebacterium casei LMG S-19264T (=DSM 44701T), isolated from a smear-ripened cheese.</title>
        <authorList>
            <consortium name="US DOE Joint Genome Institute (JGI-PGF)"/>
            <person name="Walter F."/>
            <person name="Albersmeier A."/>
            <person name="Kalinowski J."/>
            <person name="Ruckert C."/>
        </authorList>
    </citation>
    <scope>NUCLEOTIDE SEQUENCE</scope>
    <source>
        <strain evidence="3">JCM 4490</strain>
    </source>
</reference>
<protein>
    <recommendedName>
        <fullName evidence="2">HTH luxR-type domain-containing protein</fullName>
    </recommendedName>
</protein>
<evidence type="ECO:0000313" key="4">
    <source>
        <dbReference type="Proteomes" id="UP000620224"/>
    </source>
</evidence>
<name>A0A918J6X6_9ACTN</name>